<dbReference type="Proteomes" id="UP001363151">
    <property type="component" value="Unassembled WGS sequence"/>
</dbReference>
<dbReference type="EMBL" id="JBBJCI010000435">
    <property type="protein sequence ID" value="KAK7230394.1"/>
    <property type="molecule type" value="Genomic_DNA"/>
</dbReference>
<protein>
    <recommendedName>
        <fullName evidence="7">THH1/TOM1/TOM3 domain-containing protein</fullName>
    </recommendedName>
</protein>
<feature type="transmembrane region" description="Helical" evidence="6">
    <location>
        <begin position="103"/>
        <end position="123"/>
    </location>
</feature>
<keyword evidence="5 6" id="KW-0472">Membrane</keyword>
<feature type="transmembrane region" description="Helical" evidence="6">
    <location>
        <begin position="144"/>
        <end position="161"/>
    </location>
</feature>
<feature type="domain" description="THH1/TOM1/TOM3" evidence="7">
    <location>
        <begin position="21"/>
        <end position="275"/>
    </location>
</feature>
<evidence type="ECO:0000256" key="6">
    <source>
        <dbReference type="SAM" id="Phobius"/>
    </source>
</evidence>
<feature type="transmembrane region" description="Helical" evidence="6">
    <location>
        <begin position="173"/>
        <end position="194"/>
    </location>
</feature>
<comment type="subcellular location">
    <subcellularLocation>
        <location evidence="1">Endomembrane system</location>
        <topology evidence="1">Multi-pass membrane protein</topology>
    </subcellularLocation>
</comment>
<feature type="transmembrane region" description="Helical" evidence="6">
    <location>
        <begin position="53"/>
        <end position="74"/>
    </location>
</feature>
<sequence length="324" mass="36184">MDYRQPPSQTPGPPVGLTLCVVFAIAYAITSAFAGLQLIRLNGRGAPWTTQKVLHVLVVLATCVRATFFCLSMKTWGWTSGDLSAAEPMARMAFYVCDELPTMVFFTVYTAVTLFWAEMYYIASDAARIYEDTVQPVDSVVNTAAYVFLVGLWLLFATRWADYVYYVNRAYAIFVSVLYVCTAALLFAFGRSAAKELHQVPIELQMRRKKLREVSVMTTAITASMVGRALVLVAFADQPLPVNSLFAVFFASVYFGALELLPVVLVLYYYRRMPQPANRKLLAEEQGMLFSARPAQSAGGQAHHDAAHDAIRRLSELRFEQTDL</sequence>
<evidence type="ECO:0000256" key="5">
    <source>
        <dbReference type="ARBA" id="ARBA00023136"/>
    </source>
</evidence>
<evidence type="ECO:0000313" key="9">
    <source>
        <dbReference type="Proteomes" id="UP001363151"/>
    </source>
</evidence>
<evidence type="ECO:0000313" key="8">
    <source>
        <dbReference type="EMBL" id="KAK7230394.1"/>
    </source>
</evidence>
<dbReference type="InterPro" id="IPR040226">
    <property type="entry name" value="THH1/TOM1/TOM3"/>
</dbReference>
<comment type="caution">
    <text evidence="8">The sequence shown here is derived from an EMBL/GenBank/DDBJ whole genome shotgun (WGS) entry which is preliminary data.</text>
</comment>
<dbReference type="PANTHER" id="PTHR31142">
    <property type="entry name" value="TOBAMOVIRUS MULTIPLICATION PROTEIN 1-LIKE ISOFORM X1"/>
    <property type="match status" value="1"/>
</dbReference>
<keyword evidence="4 6" id="KW-1133">Transmembrane helix</keyword>
<reference evidence="8 9" key="1">
    <citation type="submission" date="2024-03" db="EMBL/GenBank/DDBJ databases">
        <title>Aureococcus anophagefferens CCMP1851 and Kratosvirus quantuckense: Draft genome of a second virus-susceptible host strain in the model system.</title>
        <authorList>
            <person name="Chase E."/>
            <person name="Truchon A.R."/>
            <person name="Schepens W."/>
            <person name="Wilhelm S.W."/>
        </authorList>
    </citation>
    <scope>NUCLEOTIDE SEQUENCE [LARGE SCALE GENOMIC DNA]</scope>
    <source>
        <strain evidence="8 9">CCMP1851</strain>
    </source>
</reference>
<feature type="transmembrane region" description="Helical" evidence="6">
    <location>
        <begin position="248"/>
        <end position="270"/>
    </location>
</feature>
<feature type="transmembrane region" description="Helical" evidence="6">
    <location>
        <begin position="214"/>
        <end position="236"/>
    </location>
</feature>
<keyword evidence="9" id="KW-1185">Reference proteome</keyword>
<gene>
    <name evidence="8" type="ORF">SO694_00182031</name>
</gene>
<name>A0ABR1FGJ6_AURAN</name>
<dbReference type="InterPro" id="IPR009457">
    <property type="entry name" value="THH1/TOM1/TOM3_dom"/>
</dbReference>
<evidence type="ECO:0000256" key="2">
    <source>
        <dbReference type="ARBA" id="ARBA00006779"/>
    </source>
</evidence>
<dbReference type="Pfam" id="PF06454">
    <property type="entry name" value="THH1_TOM1-3_dom"/>
    <property type="match status" value="1"/>
</dbReference>
<keyword evidence="3 6" id="KW-0812">Transmembrane</keyword>
<evidence type="ECO:0000256" key="3">
    <source>
        <dbReference type="ARBA" id="ARBA00022692"/>
    </source>
</evidence>
<proteinExistence type="inferred from homology"/>
<evidence type="ECO:0000259" key="7">
    <source>
        <dbReference type="Pfam" id="PF06454"/>
    </source>
</evidence>
<dbReference type="PANTHER" id="PTHR31142:SF3">
    <property type="entry name" value="THH1_TOM1_TOM3 DOMAIN-CONTAINING PROTEIN"/>
    <property type="match status" value="1"/>
</dbReference>
<accession>A0ABR1FGJ6</accession>
<comment type="similarity">
    <text evidence="2">Belongs to the plant tobamovirus multiplication TOM1 protein family.</text>
</comment>
<organism evidence="8 9">
    <name type="scientific">Aureococcus anophagefferens</name>
    <name type="common">Harmful bloom alga</name>
    <dbReference type="NCBI Taxonomy" id="44056"/>
    <lineage>
        <taxon>Eukaryota</taxon>
        <taxon>Sar</taxon>
        <taxon>Stramenopiles</taxon>
        <taxon>Ochrophyta</taxon>
        <taxon>Pelagophyceae</taxon>
        <taxon>Pelagomonadales</taxon>
        <taxon>Pelagomonadaceae</taxon>
        <taxon>Aureococcus</taxon>
    </lineage>
</organism>
<evidence type="ECO:0000256" key="1">
    <source>
        <dbReference type="ARBA" id="ARBA00004127"/>
    </source>
</evidence>
<evidence type="ECO:0000256" key="4">
    <source>
        <dbReference type="ARBA" id="ARBA00022989"/>
    </source>
</evidence>
<feature type="transmembrane region" description="Helical" evidence="6">
    <location>
        <begin position="15"/>
        <end position="41"/>
    </location>
</feature>